<proteinExistence type="predicted"/>
<dbReference type="Pfam" id="PF01370">
    <property type="entry name" value="Epimerase"/>
    <property type="match status" value="1"/>
</dbReference>
<reference evidence="2 3" key="1">
    <citation type="submission" date="2018-06" db="EMBL/GenBank/DDBJ databases">
        <authorList>
            <consortium name="Pathogen Informatics"/>
            <person name="Doyle S."/>
        </authorList>
    </citation>
    <scope>NUCLEOTIDE SEQUENCE [LARGE SCALE GENOMIC DNA]</scope>
    <source>
        <strain evidence="2 3">NCTC1542</strain>
    </source>
</reference>
<dbReference type="Gene3D" id="3.40.50.720">
    <property type="entry name" value="NAD(P)-binding Rossmann-like Domain"/>
    <property type="match status" value="1"/>
</dbReference>
<dbReference type="Proteomes" id="UP000255389">
    <property type="component" value="Unassembled WGS sequence"/>
</dbReference>
<dbReference type="AlphaFoldDB" id="A0A378U8Z8"/>
<evidence type="ECO:0000313" key="3">
    <source>
        <dbReference type="Proteomes" id="UP000255389"/>
    </source>
</evidence>
<evidence type="ECO:0000313" key="2">
    <source>
        <dbReference type="EMBL" id="STZ73816.1"/>
    </source>
</evidence>
<dbReference type="InterPro" id="IPR036291">
    <property type="entry name" value="NAD(P)-bd_dom_sf"/>
</dbReference>
<dbReference type="EC" id="4.2.1.46" evidence="2"/>
<dbReference type="EMBL" id="UGQY01000001">
    <property type="protein sequence ID" value="STZ73816.1"/>
    <property type="molecule type" value="Genomic_DNA"/>
</dbReference>
<accession>A0A378U8Z8</accession>
<keyword evidence="2" id="KW-0456">Lyase</keyword>
<protein>
    <submittedName>
        <fullName evidence="2">dTDP-glucose 4,6-dehydratase</fullName>
        <ecNumber evidence="2">4.2.1.46</ecNumber>
    </submittedName>
</protein>
<evidence type="ECO:0000259" key="1">
    <source>
        <dbReference type="Pfam" id="PF01370"/>
    </source>
</evidence>
<sequence>MSSSTTVFGDALVPDPRQPAAWIDESVTPVPKNMYGVTKSAAEDLCQLAHRNHGLASVVLRVARFFPERDDRPDAHEGRSDANVKADEYASRRVALEDAVEAHLLAASAAERIGFGRYIVSATTPFLPRDLGQLRTDAAGVFARRIPGVAEVWARRGWRFPNRVDRVYDNSAARADLGWNPRYDLAAIAQLVDDENTVQTPLARLVGSKEYLYSSYHLGTFTP</sequence>
<organism evidence="2 3">
    <name type="scientific">Mycolicibacterium fortuitum</name>
    <name type="common">Mycobacterium fortuitum</name>
    <dbReference type="NCBI Taxonomy" id="1766"/>
    <lineage>
        <taxon>Bacteria</taxon>
        <taxon>Bacillati</taxon>
        <taxon>Actinomycetota</taxon>
        <taxon>Actinomycetes</taxon>
        <taxon>Mycobacteriales</taxon>
        <taxon>Mycobacteriaceae</taxon>
        <taxon>Mycolicibacterium</taxon>
    </lineage>
</organism>
<name>A0A378U8Z8_MYCFO</name>
<feature type="domain" description="NAD-dependent epimerase/dehydratase" evidence="1">
    <location>
        <begin position="2"/>
        <end position="72"/>
    </location>
</feature>
<gene>
    <name evidence="2" type="ORF">NCTC1542_01364</name>
</gene>
<dbReference type="InterPro" id="IPR001509">
    <property type="entry name" value="Epimerase_deHydtase"/>
</dbReference>
<dbReference type="GO" id="GO:0008460">
    <property type="term" value="F:dTDP-glucose 4,6-dehydratase activity"/>
    <property type="evidence" value="ECO:0007669"/>
    <property type="project" value="UniProtKB-EC"/>
</dbReference>
<dbReference type="SUPFAM" id="SSF51735">
    <property type="entry name" value="NAD(P)-binding Rossmann-fold domains"/>
    <property type="match status" value="1"/>
</dbReference>